<dbReference type="AlphaFoldDB" id="A0AAU7VNU6"/>
<proteinExistence type="predicted"/>
<accession>A0AAU7VNU6</accession>
<dbReference type="RefSeq" id="WP_350344177.1">
    <property type="nucleotide sequence ID" value="NZ_CP158367.1"/>
</dbReference>
<evidence type="ECO:0000313" key="1">
    <source>
        <dbReference type="EMBL" id="XBX75433.1"/>
    </source>
</evidence>
<name>A0AAU7VNU6_9FIRM</name>
<gene>
    <name evidence="1" type="ORF">PRVXT_000556</name>
</gene>
<sequence>MRERFDPTCRQENDVEPELVECIITTKVYDACRQTECEFFEFLAGEEINGEINLPEDWAGDIETLTGFAEIDKTTVDYEVKKVELIDGGPLARVKIRVFAEFDLTIIDEDTENEALNEGLLAEFYKDVVLWLPCPDRMEAIAEAIFCVPGEPIFEEAQINEEPAVSILVPVGAWIIIKSIAEVQLLIPAFGFCPTPPECEEFPDKDACEEFEELPFPDFYPPQPEPNDD</sequence>
<dbReference type="EMBL" id="CP158367">
    <property type="protein sequence ID" value="XBX75433.1"/>
    <property type="molecule type" value="Genomic_DNA"/>
</dbReference>
<protein>
    <submittedName>
        <fullName evidence="1">Uncharacterized protein</fullName>
    </submittedName>
</protein>
<reference evidence="1" key="2">
    <citation type="submission" date="2024-06" db="EMBL/GenBank/DDBJ databases">
        <authorList>
            <person name="Petrova K.O."/>
            <person name="Toshchakov S.V."/>
            <person name="Boltjanskaja Y.V."/>
            <person name="Kevbrin V."/>
        </authorList>
    </citation>
    <scope>NUCLEOTIDE SEQUENCE</scope>
    <source>
        <strain evidence="1">Z-910T</strain>
    </source>
</reference>
<organism evidence="1">
    <name type="scientific">Proteinivorax tanatarense</name>
    <dbReference type="NCBI Taxonomy" id="1260629"/>
    <lineage>
        <taxon>Bacteria</taxon>
        <taxon>Bacillati</taxon>
        <taxon>Bacillota</taxon>
        <taxon>Clostridia</taxon>
        <taxon>Eubacteriales</taxon>
        <taxon>Proteinivoracaceae</taxon>
        <taxon>Proteinivorax</taxon>
    </lineage>
</organism>
<reference evidence="1" key="1">
    <citation type="journal article" date="2013" name="Extremophiles">
        <title>Proteinivorax tanatarense gen. nov., sp. nov., an anaerobic, haloalkaliphilic, proteolytic bacterium isolated from a decaying algal bloom, and proposal of Proteinivoraceae fam. nov.</title>
        <authorList>
            <person name="Kevbrin V."/>
            <person name="Boltyanskaya Y."/>
            <person name="Zhilina T."/>
            <person name="Kolganova T."/>
            <person name="Lavrentjeva E."/>
            <person name="Kuznetsov B."/>
        </authorList>
    </citation>
    <scope>NUCLEOTIDE SEQUENCE</scope>
    <source>
        <strain evidence="1">Z-910T</strain>
    </source>
</reference>